<evidence type="ECO:0000256" key="3">
    <source>
        <dbReference type="ARBA" id="ARBA00022692"/>
    </source>
</evidence>
<dbReference type="Proteomes" id="UP000288216">
    <property type="component" value="Unassembled WGS sequence"/>
</dbReference>
<evidence type="ECO:0000256" key="2">
    <source>
        <dbReference type="ARBA" id="ARBA00022448"/>
    </source>
</evidence>
<evidence type="ECO:0000313" key="8">
    <source>
        <dbReference type="Proteomes" id="UP000288216"/>
    </source>
</evidence>
<keyword evidence="5 6" id="KW-0472">Membrane</keyword>
<dbReference type="PANTHER" id="PTHR11616">
    <property type="entry name" value="SODIUM/CHLORIDE DEPENDENT TRANSPORTER"/>
    <property type="match status" value="1"/>
</dbReference>
<keyword evidence="8" id="KW-1185">Reference proteome</keyword>
<keyword evidence="4 6" id="KW-1133">Transmembrane helix</keyword>
<gene>
    <name evidence="7" type="ORF">scyTo_0014761</name>
</gene>
<evidence type="ECO:0000313" key="7">
    <source>
        <dbReference type="EMBL" id="GCB64405.1"/>
    </source>
</evidence>
<protein>
    <submittedName>
        <fullName evidence="7">Uncharacterized protein</fullName>
    </submittedName>
</protein>
<dbReference type="SUPFAM" id="SSF161070">
    <property type="entry name" value="SNF-like"/>
    <property type="match status" value="1"/>
</dbReference>
<feature type="non-terminal residue" evidence="7">
    <location>
        <position position="1"/>
    </location>
</feature>
<dbReference type="GO" id="GO:0005332">
    <property type="term" value="F:gamma-aminobutyric acid:sodium:chloride symporter activity"/>
    <property type="evidence" value="ECO:0007669"/>
    <property type="project" value="TreeGrafter"/>
</dbReference>
<dbReference type="GO" id="GO:0005886">
    <property type="term" value="C:plasma membrane"/>
    <property type="evidence" value="ECO:0007669"/>
    <property type="project" value="TreeGrafter"/>
</dbReference>
<evidence type="ECO:0000256" key="6">
    <source>
        <dbReference type="SAM" id="Phobius"/>
    </source>
</evidence>
<dbReference type="GO" id="GO:0005369">
    <property type="term" value="F:taurine:sodium symporter activity"/>
    <property type="evidence" value="ECO:0007669"/>
    <property type="project" value="TreeGrafter"/>
</dbReference>
<accession>A0A401NU51</accession>
<dbReference type="Pfam" id="PF00209">
    <property type="entry name" value="SNF"/>
    <property type="match status" value="1"/>
</dbReference>
<sequence length="107" mass="11705">ACFIFSLAKYTPLTYNKVYKFPFWAEGLGWLLAMCSMMCVPLVMVIKILQSDGPIIERIKMLTAPKGEGRKPKDLALDAEATVPLSPNGTAGNDIGKPTQIIIETAM</sequence>
<dbReference type="EMBL" id="BFAA01008048">
    <property type="protein sequence ID" value="GCB64405.1"/>
    <property type="molecule type" value="Genomic_DNA"/>
</dbReference>
<name>A0A401NU51_SCYTO</name>
<dbReference type="STRING" id="75743.A0A401NU51"/>
<comment type="subcellular location">
    <subcellularLocation>
        <location evidence="1">Membrane</location>
        <topology evidence="1">Multi-pass membrane protein</topology>
    </subcellularLocation>
</comment>
<dbReference type="AlphaFoldDB" id="A0A401NU51"/>
<proteinExistence type="predicted"/>
<dbReference type="OMA" id="IIIETAM"/>
<dbReference type="GO" id="GO:0042995">
    <property type="term" value="C:cell projection"/>
    <property type="evidence" value="ECO:0007669"/>
    <property type="project" value="TreeGrafter"/>
</dbReference>
<reference evidence="7 8" key="1">
    <citation type="journal article" date="2018" name="Nat. Ecol. Evol.">
        <title>Shark genomes provide insights into elasmobranch evolution and the origin of vertebrates.</title>
        <authorList>
            <person name="Hara Y"/>
            <person name="Yamaguchi K"/>
            <person name="Onimaru K"/>
            <person name="Kadota M"/>
            <person name="Koyanagi M"/>
            <person name="Keeley SD"/>
            <person name="Tatsumi K"/>
            <person name="Tanaka K"/>
            <person name="Motone F"/>
            <person name="Kageyama Y"/>
            <person name="Nozu R"/>
            <person name="Adachi N"/>
            <person name="Nishimura O"/>
            <person name="Nakagawa R"/>
            <person name="Tanegashima C"/>
            <person name="Kiyatake I"/>
            <person name="Matsumoto R"/>
            <person name="Murakumo K"/>
            <person name="Nishida K"/>
            <person name="Terakita A"/>
            <person name="Kuratani S"/>
            <person name="Sato K"/>
            <person name="Hyodo S Kuraku.S."/>
        </authorList>
    </citation>
    <scope>NUCLEOTIDE SEQUENCE [LARGE SCALE GENOMIC DNA]</scope>
</reference>
<comment type="caution">
    <text evidence="7">The sequence shown here is derived from an EMBL/GenBank/DDBJ whole genome shotgun (WGS) entry which is preliminary data.</text>
</comment>
<feature type="transmembrane region" description="Helical" evidence="6">
    <location>
        <begin position="28"/>
        <end position="49"/>
    </location>
</feature>
<dbReference type="InterPro" id="IPR000175">
    <property type="entry name" value="Na/ntran_symport"/>
</dbReference>
<dbReference type="InterPro" id="IPR037272">
    <property type="entry name" value="SNS_sf"/>
</dbReference>
<keyword evidence="3 6" id="KW-0812">Transmembrane</keyword>
<dbReference type="PANTHER" id="PTHR11616:SF141">
    <property type="entry name" value="SODIUM- AND CHLORIDE-DEPENDENT TAURINE TRANSPORTER"/>
    <property type="match status" value="1"/>
</dbReference>
<dbReference type="PROSITE" id="PS50267">
    <property type="entry name" value="NA_NEUROTRAN_SYMP_3"/>
    <property type="match status" value="1"/>
</dbReference>
<evidence type="ECO:0000256" key="1">
    <source>
        <dbReference type="ARBA" id="ARBA00004141"/>
    </source>
</evidence>
<organism evidence="7 8">
    <name type="scientific">Scyliorhinus torazame</name>
    <name type="common">Cloudy catshark</name>
    <name type="synonym">Catulus torazame</name>
    <dbReference type="NCBI Taxonomy" id="75743"/>
    <lineage>
        <taxon>Eukaryota</taxon>
        <taxon>Metazoa</taxon>
        <taxon>Chordata</taxon>
        <taxon>Craniata</taxon>
        <taxon>Vertebrata</taxon>
        <taxon>Chondrichthyes</taxon>
        <taxon>Elasmobranchii</taxon>
        <taxon>Galeomorphii</taxon>
        <taxon>Galeoidea</taxon>
        <taxon>Carcharhiniformes</taxon>
        <taxon>Scyliorhinidae</taxon>
        <taxon>Scyliorhinus</taxon>
    </lineage>
</organism>
<dbReference type="OrthoDB" id="6581954at2759"/>
<evidence type="ECO:0000256" key="4">
    <source>
        <dbReference type="ARBA" id="ARBA00022989"/>
    </source>
</evidence>
<keyword evidence="2" id="KW-0813">Transport</keyword>
<evidence type="ECO:0000256" key="5">
    <source>
        <dbReference type="ARBA" id="ARBA00023136"/>
    </source>
</evidence>